<accession>A0A1M5U691</accession>
<feature type="signal peptide" evidence="2">
    <location>
        <begin position="1"/>
        <end position="23"/>
    </location>
</feature>
<evidence type="ECO:0000313" key="4">
    <source>
        <dbReference type="Proteomes" id="UP000184221"/>
    </source>
</evidence>
<evidence type="ECO:0000256" key="2">
    <source>
        <dbReference type="SAM" id="SignalP"/>
    </source>
</evidence>
<dbReference type="EMBL" id="FQXC01000003">
    <property type="protein sequence ID" value="SHH58458.1"/>
    <property type="molecule type" value="Genomic_DNA"/>
</dbReference>
<reference evidence="3 4" key="1">
    <citation type="submission" date="2016-11" db="EMBL/GenBank/DDBJ databases">
        <authorList>
            <person name="Jaros S."/>
            <person name="Januszkiewicz K."/>
            <person name="Wedrychowicz H."/>
        </authorList>
    </citation>
    <scope>NUCLEOTIDE SEQUENCE [LARGE SCALE GENOMIC DNA]</scope>
    <source>
        <strain evidence="3 4">DSM 29431</strain>
    </source>
</reference>
<proteinExistence type="predicted"/>
<keyword evidence="2" id="KW-0732">Signal</keyword>
<evidence type="ECO:0000256" key="1">
    <source>
        <dbReference type="SAM" id="MobiDB-lite"/>
    </source>
</evidence>
<protein>
    <recommendedName>
        <fullName evidence="5">Secreted protein</fullName>
    </recommendedName>
</protein>
<sequence>MGVMKTFMTGAVLAGMWTSSATAKDDLVTHVSQCVGRMSAQIEHQWLFQDSPTDMMETQRAHLIDVLQALTTSANASKVLSGRIDAKMAHATLLTKAAFGRDERSARWAKQRALQAIQNCGDLVFAPDAPGRNVTQDSPEMPVATVTQDTWKTSQ</sequence>
<dbReference type="AlphaFoldDB" id="A0A1M5U691"/>
<evidence type="ECO:0000313" key="3">
    <source>
        <dbReference type="EMBL" id="SHH58458.1"/>
    </source>
</evidence>
<dbReference type="STRING" id="996342.SAMN05443551_2504"/>
<keyword evidence="4" id="KW-1185">Reference proteome</keyword>
<feature type="compositionally biased region" description="Polar residues" evidence="1">
    <location>
        <begin position="145"/>
        <end position="155"/>
    </location>
</feature>
<organism evidence="3 4">
    <name type="scientific">Marivita hallyeonensis</name>
    <dbReference type="NCBI Taxonomy" id="996342"/>
    <lineage>
        <taxon>Bacteria</taxon>
        <taxon>Pseudomonadati</taxon>
        <taxon>Pseudomonadota</taxon>
        <taxon>Alphaproteobacteria</taxon>
        <taxon>Rhodobacterales</taxon>
        <taxon>Roseobacteraceae</taxon>
        <taxon>Marivita</taxon>
    </lineage>
</organism>
<name>A0A1M5U691_9RHOB</name>
<feature type="chain" id="PRO_5012206426" description="Secreted protein" evidence="2">
    <location>
        <begin position="24"/>
        <end position="155"/>
    </location>
</feature>
<feature type="region of interest" description="Disordered" evidence="1">
    <location>
        <begin position="130"/>
        <end position="155"/>
    </location>
</feature>
<dbReference type="Proteomes" id="UP000184221">
    <property type="component" value="Unassembled WGS sequence"/>
</dbReference>
<evidence type="ECO:0008006" key="5">
    <source>
        <dbReference type="Google" id="ProtNLM"/>
    </source>
</evidence>
<gene>
    <name evidence="3" type="ORF">SAMN05443551_2504</name>
</gene>